<dbReference type="InterPro" id="IPR002000">
    <property type="entry name" value="Lysosome-assoc_membr_glycop"/>
</dbReference>
<accession>T1FWP6</accession>
<reference evidence="13 15" key="2">
    <citation type="journal article" date="2013" name="Nature">
        <title>Insights into bilaterian evolution from three spiralian genomes.</title>
        <authorList>
            <person name="Simakov O."/>
            <person name="Marletaz F."/>
            <person name="Cho S.J."/>
            <person name="Edsinger-Gonzales E."/>
            <person name="Havlak P."/>
            <person name="Hellsten U."/>
            <person name="Kuo D.H."/>
            <person name="Larsson T."/>
            <person name="Lv J."/>
            <person name="Arendt D."/>
            <person name="Savage R."/>
            <person name="Osoegawa K."/>
            <person name="de Jong P."/>
            <person name="Grimwood J."/>
            <person name="Chapman J.A."/>
            <person name="Shapiro H."/>
            <person name="Aerts A."/>
            <person name="Otillar R.P."/>
            <person name="Terry A.Y."/>
            <person name="Boore J.L."/>
            <person name="Grigoriev I.V."/>
            <person name="Lindberg D.R."/>
            <person name="Seaver E.C."/>
            <person name="Weisblat D.A."/>
            <person name="Putnam N.H."/>
            <person name="Rokhsar D.S."/>
        </authorList>
    </citation>
    <scope>NUCLEOTIDE SEQUENCE</scope>
</reference>
<comment type="subcellular location">
    <subcellularLocation>
        <location evidence="1">Endosome membrane</location>
        <topology evidence="1">Single-pass type I membrane protein</topology>
    </subcellularLocation>
    <subcellularLocation>
        <location evidence="8">Membrane</location>
        <topology evidence="8">Single-pass type I membrane protein</topology>
    </subcellularLocation>
</comment>
<evidence type="ECO:0000256" key="9">
    <source>
        <dbReference type="SAM" id="Phobius"/>
    </source>
</evidence>
<dbReference type="CTD" id="20213241"/>
<keyword evidence="6 8" id="KW-0472">Membrane</keyword>
<dbReference type="KEGG" id="hro:HELRODRAFT_195045"/>
<evidence type="ECO:0000259" key="12">
    <source>
        <dbReference type="Pfam" id="PF21222"/>
    </source>
</evidence>
<dbReference type="Pfam" id="PF01299">
    <property type="entry name" value="Lamp2-like_luminal"/>
    <property type="match status" value="1"/>
</dbReference>
<dbReference type="Proteomes" id="UP000015101">
    <property type="component" value="Unassembled WGS sequence"/>
</dbReference>
<dbReference type="GO" id="GO:0072594">
    <property type="term" value="P:establishment of protein localization to organelle"/>
    <property type="evidence" value="ECO:0000318"/>
    <property type="project" value="GO_Central"/>
</dbReference>
<evidence type="ECO:0000256" key="5">
    <source>
        <dbReference type="ARBA" id="ARBA00022989"/>
    </source>
</evidence>
<keyword evidence="4" id="KW-0967">Endosome</keyword>
<reference evidence="14" key="3">
    <citation type="submission" date="2015-06" db="UniProtKB">
        <authorList>
            <consortium name="EnsemblMetazoa"/>
        </authorList>
    </citation>
    <scope>IDENTIFICATION</scope>
</reference>
<dbReference type="FunCoup" id="T1FWP6">
    <property type="interactions" value="416"/>
</dbReference>
<dbReference type="PROSITE" id="PS51407">
    <property type="entry name" value="LAMP_3"/>
    <property type="match status" value="1"/>
</dbReference>
<keyword evidence="5 9" id="KW-1133">Transmembrane helix</keyword>
<dbReference type="PANTHER" id="PTHR11506">
    <property type="entry name" value="LYSOSOME-ASSOCIATED MEMBRANE GLYCOPROTEIN"/>
    <property type="match status" value="1"/>
</dbReference>
<feature type="chain" id="PRO_5010981041" description="Lysosome-associated membrane glycoprotein 1" evidence="10">
    <location>
        <begin position="19"/>
        <end position="269"/>
    </location>
</feature>
<dbReference type="Gene3D" id="2.40.160.110">
    <property type="match status" value="1"/>
</dbReference>
<reference evidence="15" key="1">
    <citation type="submission" date="2012-12" db="EMBL/GenBank/DDBJ databases">
        <authorList>
            <person name="Hellsten U."/>
            <person name="Grimwood J."/>
            <person name="Chapman J.A."/>
            <person name="Shapiro H."/>
            <person name="Aerts A."/>
            <person name="Otillar R.P."/>
            <person name="Terry A.Y."/>
            <person name="Boore J.L."/>
            <person name="Simakov O."/>
            <person name="Marletaz F."/>
            <person name="Cho S.-J."/>
            <person name="Edsinger-Gonzales E."/>
            <person name="Havlak P."/>
            <person name="Kuo D.-H."/>
            <person name="Larsson T."/>
            <person name="Lv J."/>
            <person name="Arendt D."/>
            <person name="Savage R."/>
            <person name="Osoegawa K."/>
            <person name="de Jong P."/>
            <person name="Lindberg D.R."/>
            <person name="Seaver E.C."/>
            <person name="Weisblat D.A."/>
            <person name="Putnam N.H."/>
            <person name="Grigoriev I.V."/>
            <person name="Rokhsar D.S."/>
        </authorList>
    </citation>
    <scope>NUCLEOTIDE SEQUENCE</scope>
</reference>
<feature type="domain" description="Lysosome-associated membrane glycoprotein 2-like transmembrane" evidence="12">
    <location>
        <begin position="237"/>
        <end position="264"/>
    </location>
</feature>
<dbReference type="GO" id="GO:0005765">
    <property type="term" value="C:lysosomal membrane"/>
    <property type="evidence" value="ECO:0000318"/>
    <property type="project" value="GO_Central"/>
</dbReference>
<comment type="caution">
    <text evidence="8">Lacks conserved residue(s) required for the propagation of feature annotation.</text>
</comment>
<comment type="similarity">
    <text evidence="8">Belongs to the LAMP family.</text>
</comment>
<dbReference type="eggNOG" id="KOG4818">
    <property type="taxonomic scope" value="Eukaryota"/>
</dbReference>
<keyword evidence="15" id="KW-1185">Reference proteome</keyword>
<evidence type="ECO:0000256" key="8">
    <source>
        <dbReference type="PROSITE-ProRule" id="PRU00740"/>
    </source>
</evidence>
<dbReference type="GO" id="GO:0031902">
    <property type="term" value="C:late endosome membrane"/>
    <property type="evidence" value="ECO:0000318"/>
    <property type="project" value="GO_Central"/>
</dbReference>
<evidence type="ECO:0000256" key="10">
    <source>
        <dbReference type="SAM" id="SignalP"/>
    </source>
</evidence>
<feature type="domain" description="Lysosome-associated membrane glycoprotein 2-like luminal" evidence="11">
    <location>
        <begin position="52"/>
        <end position="194"/>
    </location>
</feature>
<evidence type="ECO:0000256" key="3">
    <source>
        <dbReference type="ARBA" id="ARBA00022729"/>
    </source>
</evidence>
<evidence type="ECO:0000313" key="13">
    <source>
        <dbReference type="EMBL" id="ESO09655.1"/>
    </source>
</evidence>
<sequence>MFHQYFPICVALVVLVAGDNGNETTSDPKPSTKLPLVTTTSTPYTPSKDPITNLYALKSQDGNYCIMVKAALRLGFQYKNPDDKDLFGYVDIPGEKNGTLVTGNCSVVNNAQVLILKFLNNWSMNFTFKQNTTLKEYNLESISIKYDIQHNNQPFPDAKSLNGETTFAMEDGHVKVLGSYMCFSQRVFNINSNSSEKLGLMNLTTINEQYQAFVNVSEIFFSQAVKRCDQDSVSNLIPIVVGAALCALIVLVLVAYLIGRHHKRGYESV</sequence>
<protein>
    <recommendedName>
        <fullName evidence="16">Lysosome-associated membrane glycoprotein 1</fullName>
    </recommendedName>
</protein>
<dbReference type="EMBL" id="KB095940">
    <property type="protein sequence ID" value="ESO09655.1"/>
    <property type="molecule type" value="Genomic_DNA"/>
</dbReference>
<dbReference type="InterPro" id="IPR048524">
    <property type="entry name" value="Lamp2-like_TM"/>
</dbReference>
<dbReference type="InterPro" id="IPR048528">
    <property type="entry name" value="Lamp2-like_luminal"/>
</dbReference>
<dbReference type="InParanoid" id="T1FWP6"/>
<dbReference type="AlphaFoldDB" id="T1FWP6"/>
<dbReference type="GeneID" id="20213241"/>
<keyword evidence="2 8" id="KW-0812">Transmembrane</keyword>
<feature type="signal peptide" evidence="10">
    <location>
        <begin position="1"/>
        <end position="18"/>
    </location>
</feature>
<evidence type="ECO:0000313" key="14">
    <source>
        <dbReference type="EnsemblMetazoa" id="HelroP195045"/>
    </source>
</evidence>
<proteinExistence type="inferred from homology"/>
<dbReference type="EnsemblMetazoa" id="HelroT195045">
    <property type="protein sequence ID" value="HelroP195045"/>
    <property type="gene ID" value="HelroG195045"/>
</dbReference>
<gene>
    <name evidence="14" type="primary">20213241</name>
    <name evidence="13" type="ORF">HELRODRAFT_195045</name>
</gene>
<evidence type="ECO:0000256" key="2">
    <source>
        <dbReference type="ARBA" id="ARBA00022692"/>
    </source>
</evidence>
<evidence type="ECO:0000313" key="15">
    <source>
        <dbReference type="Proteomes" id="UP000015101"/>
    </source>
</evidence>
<evidence type="ECO:0000256" key="1">
    <source>
        <dbReference type="ARBA" id="ARBA00004530"/>
    </source>
</evidence>
<keyword evidence="3 10" id="KW-0732">Signal</keyword>
<evidence type="ECO:0000259" key="11">
    <source>
        <dbReference type="Pfam" id="PF01299"/>
    </source>
</evidence>
<keyword evidence="7" id="KW-0325">Glycoprotein</keyword>
<dbReference type="EMBL" id="AMQM01009096">
    <property type="status" value="NOT_ANNOTATED_CDS"/>
    <property type="molecule type" value="Genomic_DNA"/>
</dbReference>
<dbReference type="RefSeq" id="XP_009012233.1">
    <property type="nucleotide sequence ID" value="XM_009013985.1"/>
</dbReference>
<dbReference type="FunFam" id="2.40.160.110:FF:000017">
    <property type="entry name" value="Uncharacterized protein"/>
    <property type="match status" value="1"/>
</dbReference>
<dbReference type="PANTHER" id="PTHR11506:SF42">
    <property type="entry name" value="LYSOSOME-ASSOCIATED MEMBRANE GLYCOPROTEIN 5"/>
    <property type="match status" value="1"/>
</dbReference>
<dbReference type="Pfam" id="PF21222">
    <property type="entry name" value="Lamp2_2nd"/>
    <property type="match status" value="1"/>
</dbReference>
<dbReference type="STRING" id="6412.T1FWP6"/>
<feature type="transmembrane region" description="Helical" evidence="9">
    <location>
        <begin position="236"/>
        <end position="258"/>
    </location>
</feature>
<evidence type="ECO:0008006" key="16">
    <source>
        <dbReference type="Google" id="ProtNLM"/>
    </source>
</evidence>
<dbReference type="GO" id="GO:0005886">
    <property type="term" value="C:plasma membrane"/>
    <property type="evidence" value="ECO:0000318"/>
    <property type="project" value="GO_Central"/>
</dbReference>
<evidence type="ECO:0000256" key="7">
    <source>
        <dbReference type="ARBA" id="ARBA00023180"/>
    </source>
</evidence>
<evidence type="ECO:0000256" key="6">
    <source>
        <dbReference type="ARBA" id="ARBA00023136"/>
    </source>
</evidence>
<dbReference type="OMA" id="FAMEDGH"/>
<organism evidence="14 15">
    <name type="scientific">Helobdella robusta</name>
    <name type="common">Californian leech</name>
    <dbReference type="NCBI Taxonomy" id="6412"/>
    <lineage>
        <taxon>Eukaryota</taxon>
        <taxon>Metazoa</taxon>
        <taxon>Spiralia</taxon>
        <taxon>Lophotrochozoa</taxon>
        <taxon>Annelida</taxon>
        <taxon>Clitellata</taxon>
        <taxon>Hirudinea</taxon>
        <taxon>Rhynchobdellida</taxon>
        <taxon>Glossiphoniidae</taxon>
        <taxon>Helobdella</taxon>
    </lineage>
</organism>
<name>T1FWP6_HELRO</name>
<dbReference type="HOGENOM" id="CLU_1035397_0_0_1"/>
<evidence type="ECO:0000256" key="4">
    <source>
        <dbReference type="ARBA" id="ARBA00022753"/>
    </source>
</evidence>